<evidence type="ECO:0000313" key="5">
    <source>
        <dbReference type="Proteomes" id="UP000315522"/>
    </source>
</evidence>
<dbReference type="PANTHER" id="PTHR24148">
    <property type="entry name" value="ANKYRIN REPEAT DOMAIN-CONTAINING PROTEIN 39 HOMOLOG-RELATED"/>
    <property type="match status" value="1"/>
</dbReference>
<name>A0A559M5I7_9HELO</name>
<feature type="transmembrane region" description="Helical" evidence="2">
    <location>
        <begin position="107"/>
        <end position="125"/>
    </location>
</feature>
<gene>
    <name evidence="4" type="primary">het-6_16</name>
    <name evidence="4" type="ORF">LAWI1_G007443</name>
</gene>
<keyword evidence="2" id="KW-0812">Transmembrane</keyword>
<dbReference type="Proteomes" id="UP000315522">
    <property type="component" value="Unassembled WGS sequence"/>
</dbReference>
<keyword evidence="2" id="KW-0472">Membrane</keyword>
<protein>
    <submittedName>
        <fullName evidence="4">Heterokaryon incompatibility protein 6,OR allele</fullName>
    </submittedName>
</protein>
<accession>A0A559M5I7</accession>
<keyword evidence="5" id="KW-1185">Reference proteome</keyword>
<feature type="transmembrane region" description="Helical" evidence="2">
    <location>
        <begin position="145"/>
        <end position="162"/>
    </location>
</feature>
<comment type="caution">
    <text evidence="4">The sequence shown here is derived from an EMBL/GenBank/DDBJ whole genome shotgun (WGS) entry which is preliminary data.</text>
</comment>
<feature type="domain" description="Heterokaryon incompatibility" evidence="3">
    <location>
        <begin position="414"/>
        <end position="555"/>
    </location>
</feature>
<reference evidence="4 5" key="1">
    <citation type="submission" date="2018-05" db="EMBL/GenBank/DDBJ databases">
        <title>Genome sequencing and assembly of the regulated plant pathogen Lachnellula willkommii and related sister species for the development of diagnostic species identification markers.</title>
        <authorList>
            <person name="Giroux E."/>
            <person name="Bilodeau G."/>
        </authorList>
    </citation>
    <scope>NUCLEOTIDE SEQUENCE [LARGE SCALE GENOMIC DNA]</scope>
    <source>
        <strain evidence="4 5">CBS 172.35</strain>
    </source>
</reference>
<dbReference type="Pfam" id="PF06985">
    <property type="entry name" value="HET"/>
    <property type="match status" value="1"/>
</dbReference>
<dbReference type="InterPro" id="IPR010730">
    <property type="entry name" value="HET"/>
</dbReference>
<dbReference type="InterPro" id="IPR052895">
    <property type="entry name" value="HetReg/Transcr_Mod"/>
</dbReference>
<feature type="region of interest" description="Disordered" evidence="1">
    <location>
        <begin position="1007"/>
        <end position="1036"/>
    </location>
</feature>
<evidence type="ECO:0000256" key="1">
    <source>
        <dbReference type="SAM" id="MobiDB-lite"/>
    </source>
</evidence>
<proteinExistence type="predicted"/>
<dbReference type="PANTHER" id="PTHR24148:SF64">
    <property type="entry name" value="HETEROKARYON INCOMPATIBILITY DOMAIN-CONTAINING PROTEIN"/>
    <property type="match status" value="1"/>
</dbReference>
<dbReference type="AlphaFoldDB" id="A0A559M5I7"/>
<evidence type="ECO:0000259" key="3">
    <source>
        <dbReference type="Pfam" id="PF06985"/>
    </source>
</evidence>
<organism evidence="4 5">
    <name type="scientific">Lachnellula willkommii</name>
    <dbReference type="NCBI Taxonomy" id="215461"/>
    <lineage>
        <taxon>Eukaryota</taxon>
        <taxon>Fungi</taxon>
        <taxon>Dikarya</taxon>
        <taxon>Ascomycota</taxon>
        <taxon>Pezizomycotina</taxon>
        <taxon>Leotiomycetes</taxon>
        <taxon>Helotiales</taxon>
        <taxon>Lachnaceae</taxon>
        <taxon>Lachnellula</taxon>
    </lineage>
</organism>
<keyword evidence="2" id="KW-1133">Transmembrane helix</keyword>
<dbReference type="EMBL" id="QGML01001857">
    <property type="protein sequence ID" value="TVY88230.1"/>
    <property type="molecule type" value="Genomic_DNA"/>
</dbReference>
<sequence length="1070" mass="120581">MGLLNSIGACADWISTSQQNNSFYLVKSPLFMQFLDICVLRYPDPLDLYDWSYEIVLIYFVAGAIDYGIITMAMSTYSPFALLASHRVNHVDAVPSLSELRSSQSKVFAGLLFLSFAIRAWRLGLGNIQKTCNLHHLQWHEMRKLCILILLLCPALTWHLIFETILNLFQLDQNRPWLGQLFWLILSRDWDTAQLFSGWLATKDKEVLKQESAMRLNETWTGFFIRCLKITAVATPLEMAVRNLPYLVVALVVAVGQNRAAIGGFVGGLFTRFGDLGLVKNFQKLDESVVRARDHLALLFIRGVRRGRNFWRRMGFPQHTTHLKRLVGATLDAFYLACNPYFTSALHGFSKPGRTFQSFMIGRNSKTEVSPLNSQAEGSVPRRFRLLEVEPSASEDQVITCNMSWYNLEAAPKYTAVSYVWGSSEPNSTMILNGKECKTTSSALIALKGLRSRWRKKKFWIDAICIDQSSNADKAEQIAIMAGIYRNAKQVTVWLGSDQESTLALSLARRLWIRTRLSGVMGSSSYSLDAPEPAWQALQRLLQNRWFQRSWVVQEVMSSNVVVRYGDAEIDWVTLSRFAMAVESEPQSMQKLYSLTKNKDPNSSGSDALKIKYIRIMEEFRSMHSAEDQHLSLLFYLIRMFRSGCRFKATNTQDRIYALLNLSGLAEDTMFNDLLNKSRMLGNVNPQNTPDYSERLSEFFTTVARHFLSSGPENRRLDFLAHAGTGYTYGRDRLPNLPSWVPDWSLEDPPCLPLVGYDGTLELLQHPRLKGILVDVADMQSYDEISFSGRPEQERALKRLNAMAKTMNETAFYRATKETLPDLMFHKDNNILELQGVSIDRIQTIGRVYPSTPLDSSSEPPFSSIIPLLMSWYALAFQPNDELNPLIRAAHRIAFERTLLADLSQPTFDFTLPHAPVRPVPLMDLGGISILLGLGYEAFTLDTLPGGEAMVRRLEECIRHLDVTCAGRAFGVTEKGLTGLFMQGSRVGDEVCLFDGSGLPFVVRRVDGGEEMPDGKDSTQETSSDGKKNDHVEDGEKKASYELVGAAYVQGIMDGEAMHGSGNPAKFLLK</sequence>
<feature type="transmembrane region" description="Helical" evidence="2">
    <location>
        <begin position="56"/>
        <end position="77"/>
    </location>
</feature>
<evidence type="ECO:0000313" key="4">
    <source>
        <dbReference type="EMBL" id="TVY88230.1"/>
    </source>
</evidence>
<evidence type="ECO:0000256" key="2">
    <source>
        <dbReference type="SAM" id="Phobius"/>
    </source>
</evidence>